<keyword evidence="1" id="KW-0472">Membrane</keyword>
<protein>
    <submittedName>
        <fullName evidence="2">DUF2905 domain-containing protein</fullName>
    </submittedName>
</protein>
<comment type="caution">
    <text evidence="2">The sequence shown here is derived from an EMBL/GenBank/DDBJ whole genome shotgun (WGS) entry which is preliminary data.</text>
</comment>
<evidence type="ECO:0000313" key="2">
    <source>
        <dbReference type="EMBL" id="MDF1611675.1"/>
    </source>
</evidence>
<dbReference type="InterPro" id="IPR021320">
    <property type="entry name" value="DUF2905"/>
</dbReference>
<reference evidence="2" key="1">
    <citation type="submission" date="2023-03" db="EMBL/GenBank/DDBJ databases">
        <title>Stygiobacter electus gen. nov., sp. nov., facultatively anaerobic thermotolerant bacterium of the class Ignavibacteria from a well of Yessentuki mineral water deposit.</title>
        <authorList>
            <person name="Podosokorskaya O.A."/>
            <person name="Elcheninov A.G."/>
            <person name="Petrova N.F."/>
            <person name="Zavarzina D.G."/>
            <person name="Kublanov I.V."/>
            <person name="Merkel A.Y."/>
        </authorList>
    </citation>
    <scope>NUCLEOTIDE SEQUENCE</scope>
    <source>
        <strain evidence="2">09-Me</strain>
    </source>
</reference>
<gene>
    <name evidence="2" type="ORF">P0M35_05910</name>
</gene>
<dbReference type="PANTHER" id="PTHR36443:SF1">
    <property type="entry name" value="BSR5223 PROTEIN"/>
    <property type="match status" value="1"/>
</dbReference>
<dbReference type="Proteomes" id="UP001221302">
    <property type="component" value="Unassembled WGS sequence"/>
</dbReference>
<sequence length="73" mass="8401">MNELQPFGKLLILSGLILLIVGLLFTFWDKLPLIGKLPGDIVWKGKNFTFYFPIVTSILLSIIISLILYFFRK</sequence>
<feature type="transmembrane region" description="Helical" evidence="1">
    <location>
        <begin position="48"/>
        <end position="71"/>
    </location>
</feature>
<dbReference type="AlphaFoldDB" id="A0AAE3NZW2"/>
<dbReference type="PANTHER" id="PTHR36443">
    <property type="entry name" value="BSR5223 PROTEIN"/>
    <property type="match status" value="1"/>
</dbReference>
<organism evidence="2 3">
    <name type="scientific">Stygiobacter electus</name>
    <dbReference type="NCBI Taxonomy" id="3032292"/>
    <lineage>
        <taxon>Bacteria</taxon>
        <taxon>Pseudomonadati</taxon>
        <taxon>Ignavibacteriota</taxon>
        <taxon>Ignavibacteria</taxon>
        <taxon>Ignavibacteriales</taxon>
        <taxon>Melioribacteraceae</taxon>
        <taxon>Stygiobacter</taxon>
    </lineage>
</organism>
<dbReference type="EMBL" id="JARGDL010000005">
    <property type="protein sequence ID" value="MDF1611675.1"/>
    <property type="molecule type" value="Genomic_DNA"/>
</dbReference>
<accession>A0AAE3NZW2</accession>
<dbReference type="Pfam" id="PF11146">
    <property type="entry name" value="DUF2905"/>
    <property type="match status" value="1"/>
</dbReference>
<keyword evidence="1" id="KW-0812">Transmembrane</keyword>
<evidence type="ECO:0000313" key="3">
    <source>
        <dbReference type="Proteomes" id="UP001221302"/>
    </source>
</evidence>
<keyword evidence="1" id="KW-1133">Transmembrane helix</keyword>
<feature type="transmembrane region" description="Helical" evidence="1">
    <location>
        <begin position="7"/>
        <end position="28"/>
    </location>
</feature>
<proteinExistence type="predicted"/>
<dbReference type="RefSeq" id="WP_321535442.1">
    <property type="nucleotide sequence ID" value="NZ_JARGDL010000005.1"/>
</dbReference>
<keyword evidence="3" id="KW-1185">Reference proteome</keyword>
<name>A0AAE3NZW2_9BACT</name>
<evidence type="ECO:0000256" key="1">
    <source>
        <dbReference type="SAM" id="Phobius"/>
    </source>
</evidence>